<name>A0A834Y8F9_TETSI</name>
<evidence type="ECO:0000256" key="2">
    <source>
        <dbReference type="ARBA" id="ARBA00023013"/>
    </source>
</evidence>
<evidence type="ECO:0000256" key="3">
    <source>
        <dbReference type="SAM" id="MobiDB-lite"/>
    </source>
</evidence>
<keyword evidence="6" id="KW-1185">Reference proteome</keyword>
<dbReference type="InterPro" id="IPR003175">
    <property type="entry name" value="CDI_dom"/>
</dbReference>
<evidence type="ECO:0000256" key="1">
    <source>
        <dbReference type="ARBA" id="ARBA00010274"/>
    </source>
</evidence>
<sequence length="222" mass="24966">MRKYMKKYRGIVEVPVMEVGQVGVRTRARALAMAEANTDTVKRRKIDSGELDLSASYVQLRSRGQLVITPEKTISSAMSENSGRVITDDRCSSSTSENVPASECSSNGSSEFVKDSMRSADLEGDDFEIENPTSSDCRERREMTPSSDVRAESDQLESMERHSEANSVRTSTAKEMPSAAEIAEFFEAAEKDEQKRFAEKYNYDFEKNVPLAGRYEWVRLKP</sequence>
<proteinExistence type="inferred from homology"/>
<feature type="compositionally biased region" description="Polar residues" evidence="3">
    <location>
        <begin position="92"/>
        <end position="110"/>
    </location>
</feature>
<protein>
    <recommendedName>
        <fullName evidence="4">Cyclin-dependent kinase inhibitor domain-containing protein</fullName>
    </recommendedName>
</protein>
<dbReference type="PIRSF" id="PIRSF017811">
    <property type="entry name" value="CDK_inhib_pln"/>
    <property type="match status" value="1"/>
</dbReference>
<evidence type="ECO:0000259" key="4">
    <source>
        <dbReference type="Pfam" id="PF02234"/>
    </source>
</evidence>
<dbReference type="PANTHER" id="PTHR46776">
    <property type="entry name" value="CYCLIN-DEPENDENT KINASE INHIBITOR 4-RELATED"/>
    <property type="match status" value="1"/>
</dbReference>
<dbReference type="Pfam" id="PF02234">
    <property type="entry name" value="CDI"/>
    <property type="match status" value="1"/>
</dbReference>
<dbReference type="EMBL" id="JABCRI010000024">
    <property type="protein sequence ID" value="KAF8377528.1"/>
    <property type="molecule type" value="Genomic_DNA"/>
</dbReference>
<comment type="caution">
    <text evidence="5">The sequence shown here is derived from an EMBL/GenBank/DDBJ whole genome shotgun (WGS) entry which is preliminary data.</text>
</comment>
<organism evidence="5 6">
    <name type="scientific">Tetracentron sinense</name>
    <name type="common">Spur-leaf</name>
    <dbReference type="NCBI Taxonomy" id="13715"/>
    <lineage>
        <taxon>Eukaryota</taxon>
        <taxon>Viridiplantae</taxon>
        <taxon>Streptophyta</taxon>
        <taxon>Embryophyta</taxon>
        <taxon>Tracheophyta</taxon>
        <taxon>Spermatophyta</taxon>
        <taxon>Magnoliopsida</taxon>
        <taxon>Trochodendrales</taxon>
        <taxon>Trochodendraceae</taxon>
        <taxon>Tetracentron</taxon>
    </lineage>
</organism>
<reference evidence="5 6" key="1">
    <citation type="submission" date="2020-04" db="EMBL/GenBank/DDBJ databases">
        <title>Plant Genome Project.</title>
        <authorList>
            <person name="Zhang R.-G."/>
        </authorList>
    </citation>
    <scope>NUCLEOTIDE SEQUENCE [LARGE SCALE GENOMIC DNA]</scope>
    <source>
        <strain evidence="5">YNK0</strain>
        <tissue evidence="5">Leaf</tissue>
    </source>
</reference>
<dbReference type="OMA" id="HHASASC"/>
<dbReference type="Gene3D" id="4.10.365.10">
    <property type="entry name" value="p27"/>
    <property type="match status" value="1"/>
</dbReference>
<dbReference type="Proteomes" id="UP000655225">
    <property type="component" value="Unassembled WGS sequence"/>
</dbReference>
<feature type="compositionally biased region" description="Basic and acidic residues" evidence="3">
    <location>
        <begin position="136"/>
        <end position="164"/>
    </location>
</feature>
<accession>A0A834Y8F9</accession>
<comment type="similarity">
    <text evidence="1">Belongs to the CDI family. ICK/KRP subfamily.</text>
</comment>
<dbReference type="GO" id="GO:0051726">
    <property type="term" value="P:regulation of cell cycle"/>
    <property type="evidence" value="ECO:0007669"/>
    <property type="project" value="InterPro"/>
</dbReference>
<evidence type="ECO:0000313" key="6">
    <source>
        <dbReference type="Proteomes" id="UP000655225"/>
    </source>
</evidence>
<dbReference type="OrthoDB" id="6373236at2759"/>
<keyword evidence="2" id="KW-0649">Protein kinase inhibitor</keyword>
<dbReference type="InterPro" id="IPR044898">
    <property type="entry name" value="CDI_dom_sf"/>
</dbReference>
<dbReference type="AlphaFoldDB" id="A0A834Y8F9"/>
<evidence type="ECO:0000313" key="5">
    <source>
        <dbReference type="EMBL" id="KAF8377528.1"/>
    </source>
</evidence>
<gene>
    <name evidence="5" type="ORF">HHK36_030910</name>
</gene>
<dbReference type="InterPro" id="IPR044275">
    <property type="entry name" value="KRP"/>
</dbReference>
<dbReference type="GO" id="GO:0005634">
    <property type="term" value="C:nucleus"/>
    <property type="evidence" value="ECO:0007669"/>
    <property type="project" value="InterPro"/>
</dbReference>
<dbReference type="GO" id="GO:0004861">
    <property type="term" value="F:cyclin-dependent protein serine/threonine kinase inhibitor activity"/>
    <property type="evidence" value="ECO:0007669"/>
    <property type="project" value="InterPro"/>
</dbReference>
<feature type="region of interest" description="Disordered" evidence="3">
    <location>
        <begin position="78"/>
        <end position="176"/>
    </location>
</feature>
<feature type="domain" description="Cyclin-dependent kinase inhibitor" evidence="4">
    <location>
        <begin position="176"/>
        <end position="220"/>
    </location>
</feature>
<feature type="compositionally biased region" description="Basic and acidic residues" evidence="3">
    <location>
        <begin position="112"/>
        <end position="121"/>
    </location>
</feature>